<evidence type="ECO:0000313" key="5">
    <source>
        <dbReference type="EMBL" id="EOL42051.1"/>
    </source>
</evidence>
<dbReference type="PROSITE" id="PS50949">
    <property type="entry name" value="HTH_GNTR"/>
    <property type="match status" value="1"/>
</dbReference>
<dbReference type="eggNOG" id="COG1725">
    <property type="taxonomic scope" value="Bacteria"/>
</dbReference>
<dbReference type="Proteomes" id="UP000013785">
    <property type="component" value="Unassembled WGS sequence"/>
</dbReference>
<evidence type="ECO:0000256" key="1">
    <source>
        <dbReference type="ARBA" id="ARBA00023015"/>
    </source>
</evidence>
<dbReference type="PATRIC" id="fig|1158610.3.peg.2374"/>
<evidence type="ECO:0000259" key="4">
    <source>
        <dbReference type="PROSITE" id="PS50949"/>
    </source>
</evidence>
<dbReference type="InterPro" id="IPR036388">
    <property type="entry name" value="WH-like_DNA-bd_sf"/>
</dbReference>
<organism evidence="5 6">
    <name type="scientific">Enterococcus phoeniculicola ATCC BAA-412</name>
    <dbReference type="NCBI Taxonomy" id="1158610"/>
    <lineage>
        <taxon>Bacteria</taxon>
        <taxon>Bacillati</taxon>
        <taxon>Bacillota</taxon>
        <taxon>Bacilli</taxon>
        <taxon>Lactobacillales</taxon>
        <taxon>Enterococcaceae</taxon>
        <taxon>Enterococcus</taxon>
    </lineage>
</organism>
<dbReference type="PANTHER" id="PTHR38445">
    <property type="entry name" value="HTH-TYPE TRANSCRIPTIONAL REPRESSOR YTRA"/>
    <property type="match status" value="1"/>
</dbReference>
<dbReference type="SUPFAM" id="SSF46785">
    <property type="entry name" value="Winged helix' DNA-binding domain"/>
    <property type="match status" value="1"/>
</dbReference>
<dbReference type="EMBL" id="AJAT01000017">
    <property type="protein sequence ID" value="EOL42051.1"/>
    <property type="molecule type" value="Genomic_DNA"/>
</dbReference>
<name>R3W3L1_9ENTE</name>
<keyword evidence="3" id="KW-0804">Transcription</keyword>
<dbReference type="SMART" id="SM00345">
    <property type="entry name" value="HTH_GNTR"/>
    <property type="match status" value="1"/>
</dbReference>
<dbReference type="InterPro" id="IPR036390">
    <property type="entry name" value="WH_DNA-bd_sf"/>
</dbReference>
<proteinExistence type="predicted"/>
<dbReference type="Gene3D" id="1.10.10.10">
    <property type="entry name" value="Winged helix-like DNA-binding domain superfamily/Winged helix DNA-binding domain"/>
    <property type="match status" value="1"/>
</dbReference>
<accession>R3W3L1</accession>
<keyword evidence="6" id="KW-1185">Reference proteome</keyword>
<evidence type="ECO:0000313" key="6">
    <source>
        <dbReference type="Proteomes" id="UP000013785"/>
    </source>
</evidence>
<evidence type="ECO:0000256" key="3">
    <source>
        <dbReference type="ARBA" id="ARBA00023163"/>
    </source>
</evidence>
<protein>
    <recommendedName>
        <fullName evidence="4">HTH gntR-type domain-containing protein</fullName>
    </recommendedName>
</protein>
<dbReference type="GO" id="GO:0003700">
    <property type="term" value="F:DNA-binding transcription factor activity"/>
    <property type="evidence" value="ECO:0007669"/>
    <property type="project" value="InterPro"/>
</dbReference>
<gene>
    <name evidence="5" type="ORF">UC3_02399</name>
</gene>
<dbReference type="OrthoDB" id="362473at2"/>
<keyword evidence="1" id="KW-0805">Transcription regulation</keyword>
<reference evidence="5 6" key="1">
    <citation type="submission" date="2013-02" db="EMBL/GenBank/DDBJ databases">
        <title>The Genome Sequence of Enterococcus phoeniculicola BAA-412.</title>
        <authorList>
            <consortium name="The Broad Institute Genome Sequencing Platform"/>
            <consortium name="The Broad Institute Genome Sequencing Center for Infectious Disease"/>
            <person name="Earl A.M."/>
            <person name="Gilmore M.S."/>
            <person name="Lebreton F."/>
            <person name="Walker B."/>
            <person name="Young S.K."/>
            <person name="Zeng Q."/>
            <person name="Gargeya S."/>
            <person name="Fitzgerald M."/>
            <person name="Haas B."/>
            <person name="Abouelleil A."/>
            <person name="Alvarado L."/>
            <person name="Arachchi H.M."/>
            <person name="Berlin A.M."/>
            <person name="Chapman S.B."/>
            <person name="Dewar J."/>
            <person name="Goldberg J."/>
            <person name="Griggs A."/>
            <person name="Gujja S."/>
            <person name="Hansen M."/>
            <person name="Howarth C."/>
            <person name="Imamovic A."/>
            <person name="Larimer J."/>
            <person name="McCowan C."/>
            <person name="Murphy C."/>
            <person name="Neiman D."/>
            <person name="Pearson M."/>
            <person name="Priest M."/>
            <person name="Roberts A."/>
            <person name="Saif S."/>
            <person name="Shea T."/>
            <person name="Sisk P."/>
            <person name="Sykes S."/>
            <person name="Wortman J."/>
            <person name="Nusbaum C."/>
            <person name="Birren B."/>
        </authorList>
    </citation>
    <scope>NUCLEOTIDE SEQUENCE [LARGE SCALE GENOMIC DNA]</scope>
    <source>
        <strain evidence="5 6">ATCC BAA-412</strain>
    </source>
</reference>
<dbReference type="PANTHER" id="PTHR38445:SF9">
    <property type="entry name" value="HTH-TYPE TRANSCRIPTIONAL REPRESSOR YTRA"/>
    <property type="match status" value="1"/>
</dbReference>
<evidence type="ECO:0000256" key="2">
    <source>
        <dbReference type="ARBA" id="ARBA00023125"/>
    </source>
</evidence>
<dbReference type="InterPro" id="IPR000524">
    <property type="entry name" value="Tscrpt_reg_HTH_GntR"/>
</dbReference>
<dbReference type="STRING" id="154621.RV11_GL003457"/>
<sequence>MVSINKTSSKPYYEQLMLSIKKDILQGILVAGDKLPSVRELARELMMNPNTISKAYKLLENEQVLITVKGKGTFVKKFNPTQRDDYRIGLLKGKLKDLIIEAGHLQVTQDEMVEWVKESEQMLEGYTE</sequence>
<dbReference type="GO" id="GO:0003677">
    <property type="term" value="F:DNA binding"/>
    <property type="evidence" value="ECO:0007669"/>
    <property type="project" value="UniProtKB-KW"/>
</dbReference>
<comment type="caution">
    <text evidence="5">The sequence shown here is derived from an EMBL/GenBank/DDBJ whole genome shotgun (WGS) entry which is preliminary data.</text>
</comment>
<dbReference type="RefSeq" id="WP_010769043.1">
    <property type="nucleotide sequence ID" value="NZ_ASWE01000001.1"/>
</dbReference>
<feature type="domain" description="HTH gntR-type" evidence="4">
    <location>
        <begin position="10"/>
        <end position="78"/>
    </location>
</feature>
<dbReference type="HOGENOM" id="CLU_017584_10_2_9"/>
<keyword evidence="2" id="KW-0238">DNA-binding</keyword>
<dbReference type="CDD" id="cd07377">
    <property type="entry name" value="WHTH_GntR"/>
    <property type="match status" value="1"/>
</dbReference>
<dbReference type="Pfam" id="PF00392">
    <property type="entry name" value="GntR"/>
    <property type="match status" value="1"/>
</dbReference>
<dbReference type="AlphaFoldDB" id="R3W3L1"/>